<accession>A0A368GBV2</accession>
<dbReference type="AlphaFoldDB" id="A0A368GBV2"/>
<comment type="caution">
    <text evidence="1">The sequence shown here is derived from an EMBL/GenBank/DDBJ whole genome shotgun (WGS) entry which is preliminary data.</text>
</comment>
<dbReference type="STRING" id="29170.A0A368GBV2"/>
<evidence type="ECO:0000313" key="2">
    <source>
        <dbReference type="Proteomes" id="UP000252519"/>
    </source>
</evidence>
<reference evidence="1 2" key="1">
    <citation type="submission" date="2014-10" db="EMBL/GenBank/DDBJ databases">
        <title>Draft genome of the hookworm Ancylostoma caninum.</title>
        <authorList>
            <person name="Mitreva M."/>
        </authorList>
    </citation>
    <scope>NUCLEOTIDE SEQUENCE [LARGE SCALE GENOMIC DNA]</scope>
    <source>
        <strain evidence="1 2">Baltimore</strain>
    </source>
</reference>
<protein>
    <submittedName>
        <fullName evidence="1">Uncharacterized protein</fullName>
    </submittedName>
</protein>
<proteinExistence type="predicted"/>
<sequence length="122" mass="14001">MDDDSDLARKQDFLDESVVTIARHLRIQENVLATRFYVKQRMFEDSGKVHLVDIKSANGSTLNINSTVDANEIHHDVAALCRRPKHCDSMFCNLSDFKYFQKDPNLIPRAQSTKIKIGESFE</sequence>
<evidence type="ECO:0000313" key="1">
    <source>
        <dbReference type="EMBL" id="RCN40500.1"/>
    </source>
</evidence>
<name>A0A368GBV2_ANCCA</name>
<keyword evidence="2" id="KW-1185">Reference proteome</keyword>
<dbReference type="Proteomes" id="UP000252519">
    <property type="component" value="Unassembled WGS sequence"/>
</dbReference>
<organism evidence="1 2">
    <name type="scientific">Ancylostoma caninum</name>
    <name type="common">Dog hookworm</name>
    <dbReference type="NCBI Taxonomy" id="29170"/>
    <lineage>
        <taxon>Eukaryota</taxon>
        <taxon>Metazoa</taxon>
        <taxon>Ecdysozoa</taxon>
        <taxon>Nematoda</taxon>
        <taxon>Chromadorea</taxon>
        <taxon>Rhabditida</taxon>
        <taxon>Rhabditina</taxon>
        <taxon>Rhabditomorpha</taxon>
        <taxon>Strongyloidea</taxon>
        <taxon>Ancylostomatidae</taxon>
        <taxon>Ancylostomatinae</taxon>
        <taxon>Ancylostoma</taxon>
    </lineage>
</organism>
<dbReference type="EMBL" id="JOJR01000282">
    <property type="protein sequence ID" value="RCN40500.1"/>
    <property type="molecule type" value="Genomic_DNA"/>
</dbReference>
<gene>
    <name evidence="1" type="ORF">ANCCAN_13558</name>
</gene>
<dbReference type="OrthoDB" id="10664297at2759"/>